<feature type="compositionally biased region" description="Acidic residues" evidence="3">
    <location>
        <begin position="215"/>
        <end position="225"/>
    </location>
</feature>
<dbReference type="GO" id="GO:0003723">
    <property type="term" value="F:RNA binding"/>
    <property type="evidence" value="ECO:0007669"/>
    <property type="project" value="UniProtKB-UniRule"/>
</dbReference>
<feature type="compositionally biased region" description="Polar residues" evidence="3">
    <location>
        <begin position="343"/>
        <end position="353"/>
    </location>
</feature>
<dbReference type="PANTHER" id="PTHR48027">
    <property type="entry name" value="HETEROGENEOUS NUCLEAR RIBONUCLEOPROTEIN 87F-RELATED"/>
    <property type="match status" value="1"/>
</dbReference>
<feature type="region of interest" description="Disordered" evidence="3">
    <location>
        <begin position="18"/>
        <end position="258"/>
    </location>
</feature>
<evidence type="ECO:0000256" key="3">
    <source>
        <dbReference type="SAM" id="MobiDB-lite"/>
    </source>
</evidence>
<feature type="compositionally biased region" description="Basic and acidic residues" evidence="3">
    <location>
        <begin position="241"/>
        <end position="258"/>
    </location>
</feature>
<feature type="compositionally biased region" description="Acidic residues" evidence="3">
    <location>
        <begin position="102"/>
        <end position="119"/>
    </location>
</feature>
<dbReference type="SUPFAM" id="SSF54928">
    <property type="entry name" value="RNA-binding domain, RBD"/>
    <property type="match status" value="2"/>
</dbReference>
<reference evidence="5" key="1">
    <citation type="journal article" date="2020" name="Stud. Mycol.">
        <title>101 Dothideomycetes genomes: a test case for predicting lifestyles and emergence of pathogens.</title>
        <authorList>
            <person name="Haridas S."/>
            <person name="Albert R."/>
            <person name="Binder M."/>
            <person name="Bloem J."/>
            <person name="Labutti K."/>
            <person name="Salamov A."/>
            <person name="Andreopoulos B."/>
            <person name="Baker S."/>
            <person name="Barry K."/>
            <person name="Bills G."/>
            <person name="Bluhm B."/>
            <person name="Cannon C."/>
            <person name="Castanera R."/>
            <person name="Culley D."/>
            <person name="Daum C."/>
            <person name="Ezra D."/>
            <person name="Gonzalez J."/>
            <person name="Henrissat B."/>
            <person name="Kuo A."/>
            <person name="Liang C."/>
            <person name="Lipzen A."/>
            <person name="Lutzoni F."/>
            <person name="Magnuson J."/>
            <person name="Mondo S."/>
            <person name="Nolan M."/>
            <person name="Ohm R."/>
            <person name="Pangilinan J."/>
            <person name="Park H.-J."/>
            <person name="Ramirez L."/>
            <person name="Alfaro M."/>
            <person name="Sun H."/>
            <person name="Tritt A."/>
            <person name="Yoshinaga Y."/>
            <person name="Zwiers L.-H."/>
            <person name="Turgeon B."/>
            <person name="Goodwin S."/>
            <person name="Spatafora J."/>
            <person name="Crous P."/>
            <person name="Grigoriev I."/>
        </authorList>
    </citation>
    <scope>NUCLEOTIDE SEQUENCE</scope>
    <source>
        <strain evidence="5">CBS 675.92</strain>
    </source>
</reference>
<evidence type="ECO:0000313" key="5">
    <source>
        <dbReference type="EMBL" id="KAF1951848.1"/>
    </source>
</evidence>
<dbReference type="PROSITE" id="PS50102">
    <property type="entry name" value="RRM"/>
    <property type="match status" value="2"/>
</dbReference>
<dbReference type="Pfam" id="PF00076">
    <property type="entry name" value="RRM_1"/>
    <property type="match status" value="2"/>
</dbReference>
<dbReference type="AlphaFoldDB" id="A0A6A5THJ9"/>
<keyword evidence="1 2" id="KW-0694">RNA-binding</keyword>
<feature type="compositionally biased region" description="Basic and acidic residues" evidence="3">
    <location>
        <begin position="42"/>
        <end position="58"/>
    </location>
</feature>
<gene>
    <name evidence="5" type="ORF">CC80DRAFT_597031</name>
</gene>
<feature type="compositionally biased region" description="Basic and acidic residues" evidence="3">
    <location>
        <begin position="204"/>
        <end position="213"/>
    </location>
</feature>
<evidence type="ECO:0000259" key="4">
    <source>
        <dbReference type="PROSITE" id="PS50102"/>
    </source>
</evidence>
<feature type="compositionally biased region" description="Basic and acidic residues" evidence="3">
    <location>
        <begin position="328"/>
        <end position="337"/>
    </location>
</feature>
<protein>
    <submittedName>
        <fullName evidence="5">RNA-binding domain-containing protein</fullName>
    </submittedName>
</protein>
<dbReference type="InterPro" id="IPR003954">
    <property type="entry name" value="RRM_euk-type"/>
</dbReference>
<feature type="compositionally biased region" description="Gly residues" evidence="3">
    <location>
        <begin position="457"/>
        <end position="508"/>
    </location>
</feature>
<sequence>MQCRFDFHALVNVLLGQRPRGRLLKQVPSSTMSKSKGATKPSKKDSKKAVPAVKEGRVTKPAQTPKAKSKEIAKSAAAKVDKKSKKSKKEPTPEPESSSSESESEADSDSSTDSSDEEVDTKTPAKTKGTAKAAPVKAAADSSDSSDSSDEESDSSSSSSEADNAPKPSAAKANGTAKPVAKDESDSDSSDSDSESDEEAAPAKAKEAEKADASSDSDSESDSDASDSSSNSSSSDDEEDAPTKKRKAEEEAEPVIKKAKTEVADEGIKNLFVGNLSWNVDEDWLAREFDGFGEITGCRIITDRETQRPKGFGYVEFATSEAAAKAKAEMHDKDLDGRPLNVDFSTPRQNNANPKDKSNNRAARFGDKPSVPSNTLFIGNLSFDSSNESIHEAFSAYGEISRVSLPTDRETGAPKGFGYVDYGTVDEAKAALEALNGYEVDGRPIRVDYATPRDNSGGAGGRGGFGGGRGGGRGGRGGFGDRGGRGGGRGGRGGFSDRGGRGGRGGSRGSTTNRGGFGDFQGKKMAF</sequence>
<dbReference type="EMBL" id="ML977014">
    <property type="protein sequence ID" value="KAF1951848.1"/>
    <property type="molecule type" value="Genomic_DNA"/>
</dbReference>
<accession>A0A6A5THJ9</accession>
<dbReference type="InterPro" id="IPR052462">
    <property type="entry name" value="SLIRP/GR-RBP-like"/>
</dbReference>
<feature type="domain" description="RRM" evidence="4">
    <location>
        <begin position="374"/>
        <end position="452"/>
    </location>
</feature>
<dbReference type="InterPro" id="IPR012677">
    <property type="entry name" value="Nucleotide-bd_a/b_plait_sf"/>
</dbReference>
<dbReference type="Proteomes" id="UP000800035">
    <property type="component" value="Unassembled WGS sequence"/>
</dbReference>
<feature type="compositionally biased region" description="Polar residues" evidence="3">
    <location>
        <begin position="27"/>
        <end position="36"/>
    </location>
</feature>
<evidence type="ECO:0000313" key="6">
    <source>
        <dbReference type="Proteomes" id="UP000800035"/>
    </source>
</evidence>
<dbReference type="SMART" id="SM00361">
    <property type="entry name" value="RRM_1"/>
    <property type="match status" value="2"/>
</dbReference>
<feature type="domain" description="RRM" evidence="4">
    <location>
        <begin position="269"/>
        <end position="347"/>
    </location>
</feature>
<organism evidence="5 6">
    <name type="scientific">Byssothecium circinans</name>
    <dbReference type="NCBI Taxonomy" id="147558"/>
    <lineage>
        <taxon>Eukaryota</taxon>
        <taxon>Fungi</taxon>
        <taxon>Dikarya</taxon>
        <taxon>Ascomycota</taxon>
        <taxon>Pezizomycotina</taxon>
        <taxon>Dothideomycetes</taxon>
        <taxon>Pleosporomycetidae</taxon>
        <taxon>Pleosporales</taxon>
        <taxon>Massarineae</taxon>
        <taxon>Massarinaceae</taxon>
        <taxon>Byssothecium</taxon>
    </lineage>
</organism>
<evidence type="ECO:0000256" key="2">
    <source>
        <dbReference type="PROSITE-ProRule" id="PRU00176"/>
    </source>
</evidence>
<dbReference type="SMART" id="SM00360">
    <property type="entry name" value="RRM"/>
    <property type="match status" value="2"/>
</dbReference>
<evidence type="ECO:0000256" key="1">
    <source>
        <dbReference type="ARBA" id="ARBA00022884"/>
    </source>
</evidence>
<feature type="region of interest" description="Disordered" evidence="3">
    <location>
        <begin position="328"/>
        <end position="369"/>
    </location>
</feature>
<keyword evidence="6" id="KW-1185">Reference proteome</keyword>
<dbReference type="Gene3D" id="3.30.70.330">
    <property type="match status" value="2"/>
</dbReference>
<proteinExistence type="predicted"/>
<dbReference type="InterPro" id="IPR000504">
    <property type="entry name" value="RRM_dom"/>
</dbReference>
<dbReference type="InterPro" id="IPR035979">
    <property type="entry name" value="RBD_domain_sf"/>
</dbReference>
<feature type="compositionally biased region" description="Acidic residues" evidence="3">
    <location>
        <begin position="185"/>
        <end position="200"/>
    </location>
</feature>
<name>A0A6A5THJ9_9PLEO</name>
<feature type="compositionally biased region" description="Low complexity" evidence="3">
    <location>
        <begin position="122"/>
        <end position="146"/>
    </location>
</feature>
<feature type="region of interest" description="Disordered" evidence="3">
    <location>
        <begin position="449"/>
        <end position="527"/>
    </location>
</feature>
<dbReference type="OrthoDB" id="439808at2759"/>
<feature type="compositionally biased region" description="Basic and acidic residues" evidence="3">
    <location>
        <begin position="354"/>
        <end position="367"/>
    </location>
</feature>